<proteinExistence type="inferred from homology"/>
<dbReference type="PANTHER" id="PTHR45624">
    <property type="entry name" value="MITOCHONDRIAL BASIC AMINO ACIDS TRANSPORTER-RELATED"/>
    <property type="match status" value="1"/>
</dbReference>
<keyword evidence="4" id="KW-0812">Transmembrane</keyword>
<sequence length="397" mass="43863">MGESDATINDILNNNGSNEGGYHPSISLVFFTLDSDRNITGEADAPHPASVQAAIARTVSRSVALYFARPVRLFRPAKVNGWQTINNLAAQQGTTVTQQYLLSLVKNQGVLIIPKHFVPPMIINAMLGTILWTSYGEANRSLEHYLGNYTVLNTVLSGAIAGGCQAVAAAPAENVRILLEQGFGGQTWSCAWKEVFRKNAIVSAPQSHPTRLQDVRLLRGWLRDVGQMAGRGWNGWGWGVAKDTIGFSAFFFIFELSRHAGSAARDLYVKLFTKATSREYNGLIQKQIPAVINGVVLVSGGVIAGLTYEFIGRPFDVSRRAIHLERLEKLHRLDSSYAILRRKILEDGFSFFFKIGDGPSDSMVTQTKRNRFLRTVGRVGPWGVGFLVWETYNSRLN</sequence>
<evidence type="ECO:0008006" key="11">
    <source>
        <dbReference type="Google" id="ProtNLM"/>
    </source>
</evidence>
<keyword evidence="5" id="KW-0677">Repeat</keyword>
<dbReference type="GO" id="GO:0000064">
    <property type="term" value="F:L-ornithine transmembrane transporter activity"/>
    <property type="evidence" value="ECO:0007669"/>
    <property type="project" value="TreeGrafter"/>
</dbReference>
<evidence type="ECO:0000256" key="6">
    <source>
        <dbReference type="ARBA" id="ARBA00022989"/>
    </source>
</evidence>
<evidence type="ECO:0000256" key="8">
    <source>
        <dbReference type="ARBA" id="ARBA00023136"/>
    </source>
</evidence>
<comment type="caution">
    <text evidence="9">The sequence shown here is derived from an EMBL/GenBank/DDBJ whole genome shotgun (WGS) entry which is preliminary data.</text>
</comment>
<dbReference type="InterPro" id="IPR023395">
    <property type="entry name" value="MCP_dom_sf"/>
</dbReference>
<dbReference type="EMBL" id="NHYD01003438">
    <property type="protein sequence ID" value="PPQ77514.1"/>
    <property type="molecule type" value="Genomic_DNA"/>
</dbReference>
<dbReference type="STRING" id="93625.A0A409WG58"/>
<dbReference type="GO" id="GO:0031966">
    <property type="term" value="C:mitochondrial membrane"/>
    <property type="evidence" value="ECO:0007669"/>
    <property type="project" value="UniProtKB-SubCell"/>
</dbReference>
<organism evidence="9 10">
    <name type="scientific">Psilocybe cyanescens</name>
    <dbReference type="NCBI Taxonomy" id="93625"/>
    <lineage>
        <taxon>Eukaryota</taxon>
        <taxon>Fungi</taxon>
        <taxon>Dikarya</taxon>
        <taxon>Basidiomycota</taxon>
        <taxon>Agaricomycotina</taxon>
        <taxon>Agaricomycetes</taxon>
        <taxon>Agaricomycetidae</taxon>
        <taxon>Agaricales</taxon>
        <taxon>Agaricineae</taxon>
        <taxon>Strophariaceae</taxon>
        <taxon>Psilocybe</taxon>
    </lineage>
</organism>
<keyword evidence="8" id="KW-0472">Membrane</keyword>
<dbReference type="GO" id="GO:1990575">
    <property type="term" value="P:mitochondrial L-ornithine transmembrane transport"/>
    <property type="evidence" value="ECO:0007669"/>
    <property type="project" value="TreeGrafter"/>
</dbReference>
<dbReference type="PANTHER" id="PTHR45624:SF52">
    <property type="entry name" value="MITOCHONDRIAL CARRIER"/>
    <property type="match status" value="1"/>
</dbReference>
<evidence type="ECO:0000313" key="9">
    <source>
        <dbReference type="EMBL" id="PPQ77514.1"/>
    </source>
</evidence>
<evidence type="ECO:0000256" key="7">
    <source>
        <dbReference type="ARBA" id="ARBA00023128"/>
    </source>
</evidence>
<keyword evidence="3" id="KW-0813">Transport</keyword>
<dbReference type="OrthoDB" id="3364892at2759"/>
<keyword evidence="6" id="KW-1133">Transmembrane helix</keyword>
<comment type="similarity">
    <text evidence="2">Belongs to the mitochondrial carrier (TC 2.A.29) family.</text>
</comment>
<evidence type="ECO:0000256" key="2">
    <source>
        <dbReference type="ARBA" id="ARBA00006375"/>
    </source>
</evidence>
<evidence type="ECO:0000256" key="5">
    <source>
        <dbReference type="ARBA" id="ARBA00022737"/>
    </source>
</evidence>
<keyword evidence="7" id="KW-0496">Mitochondrion</keyword>
<evidence type="ECO:0000256" key="4">
    <source>
        <dbReference type="ARBA" id="ARBA00022692"/>
    </source>
</evidence>
<reference evidence="9 10" key="1">
    <citation type="journal article" date="2018" name="Evol. Lett.">
        <title>Horizontal gene cluster transfer increased hallucinogenic mushroom diversity.</title>
        <authorList>
            <person name="Reynolds H.T."/>
            <person name="Vijayakumar V."/>
            <person name="Gluck-Thaler E."/>
            <person name="Korotkin H.B."/>
            <person name="Matheny P.B."/>
            <person name="Slot J.C."/>
        </authorList>
    </citation>
    <scope>NUCLEOTIDE SEQUENCE [LARGE SCALE GENOMIC DNA]</scope>
    <source>
        <strain evidence="9 10">2631</strain>
    </source>
</reference>
<dbReference type="Proteomes" id="UP000283269">
    <property type="component" value="Unassembled WGS sequence"/>
</dbReference>
<keyword evidence="10" id="KW-1185">Reference proteome</keyword>
<evidence type="ECO:0000313" key="10">
    <source>
        <dbReference type="Proteomes" id="UP000283269"/>
    </source>
</evidence>
<protein>
    <recommendedName>
        <fullName evidence="11">Mitochondrial carrier protein</fullName>
    </recommendedName>
</protein>
<dbReference type="InParanoid" id="A0A409WG58"/>
<dbReference type="Gene3D" id="1.50.40.10">
    <property type="entry name" value="Mitochondrial carrier domain"/>
    <property type="match status" value="1"/>
</dbReference>
<gene>
    <name evidence="9" type="ORF">CVT25_011311</name>
</gene>
<dbReference type="AlphaFoldDB" id="A0A409WG58"/>
<name>A0A409WG58_PSICY</name>
<dbReference type="InterPro" id="IPR050567">
    <property type="entry name" value="Mitochondrial_Carrier"/>
</dbReference>
<evidence type="ECO:0000256" key="3">
    <source>
        <dbReference type="ARBA" id="ARBA00022448"/>
    </source>
</evidence>
<accession>A0A409WG58</accession>
<dbReference type="SUPFAM" id="SSF103506">
    <property type="entry name" value="Mitochondrial carrier"/>
    <property type="match status" value="1"/>
</dbReference>
<comment type="subcellular location">
    <subcellularLocation>
        <location evidence="1">Mitochondrion membrane</location>
        <topology evidence="1">Multi-pass membrane protein</topology>
    </subcellularLocation>
</comment>
<evidence type="ECO:0000256" key="1">
    <source>
        <dbReference type="ARBA" id="ARBA00004225"/>
    </source>
</evidence>